<keyword evidence="2" id="KW-0723">Serine/threonine-protein kinase</keyword>
<gene>
    <name evidence="14" type="ORF">HNR45_000186</name>
</gene>
<evidence type="ECO:0000256" key="10">
    <source>
        <dbReference type="SAM" id="MobiDB-lite"/>
    </source>
</evidence>
<dbReference type="Gene3D" id="3.30.200.20">
    <property type="entry name" value="Phosphorylase Kinase, domain 1"/>
    <property type="match status" value="1"/>
</dbReference>
<evidence type="ECO:0000256" key="5">
    <source>
        <dbReference type="ARBA" id="ARBA00022777"/>
    </source>
</evidence>
<keyword evidence="4 9" id="KW-0547">Nucleotide-binding</keyword>
<evidence type="ECO:0000256" key="3">
    <source>
        <dbReference type="ARBA" id="ARBA00022679"/>
    </source>
</evidence>
<keyword evidence="15" id="KW-1185">Reference proteome</keyword>
<dbReference type="InterPro" id="IPR017441">
    <property type="entry name" value="Protein_kinase_ATP_BS"/>
</dbReference>
<reference evidence="14 15" key="1">
    <citation type="submission" date="2020-08" db="EMBL/GenBank/DDBJ databases">
        <title>Genomic Encyclopedia of Type Strains, Phase IV (KMG-IV): sequencing the most valuable type-strain genomes for metagenomic binning, comparative biology and taxonomic classification.</title>
        <authorList>
            <person name="Goeker M."/>
        </authorList>
    </citation>
    <scope>NUCLEOTIDE SEQUENCE [LARGE SCALE GENOMIC DNA]</scope>
    <source>
        <strain evidence="14 15">DSM 21255</strain>
    </source>
</reference>
<dbReference type="FunFam" id="3.30.200.20:FF:000035">
    <property type="entry name" value="Serine/threonine protein kinase Stk1"/>
    <property type="match status" value="1"/>
</dbReference>
<sequence length="620" mass="67590">MIGRLLDNRYQLTEKIGSGGMADVYRAQDVLLDRVVAVKILHSNFSTDNDFVVRFRREAQAAAKLSHPNIVNIYDVGKDNEVYYIVMEYVGGETLKDYIARQGRLSNEAAVRIAIEIAEALEHAHANGIIHCDIKPHNILVTKTGRIKVADFGIARAINTVTIANKQSVLGSVHYFSPEQASGDPLTPQTDMYSLGIVLYEMLTGHLPFEGETAVSIALKHMQEDIPKPVKYNPTISPMLEDCVMKALQKDPHKRFSDISEMIAELRLAQGLVTPKNTATGRHDFSTGQFPRTRPIPKKDLEPKESMLTPILSWPVRWIVLGIAGLFLLASGIAFWMFGDFWSPDSITLPNVVGQQVEVAQKTLTSKKLNVRISEIASEDVPIGQVISQTPSAGMEVKTHRIIHLTVSKGGSNILIPDLTGLTIEQATAKLNSIHLRLGKIEEREDSSRPLDTIIGQSPLAPNKVEADTSVNVVVNKKDMVSRATTPGVVGKTWQEAKQILAQADLTVGSLTRGGKTVTPADGDLVTAQNPSAGQAIVRGSSVDLSFDKSEDKKANVGIRVPNDGKSHHVEIIVTDDTGTHTVFSANEKAGATINQRVTGSGQVRVQVLIDNAIVQDQEL</sequence>
<feature type="domain" description="PASTA" evidence="13">
    <location>
        <begin position="410"/>
        <end position="477"/>
    </location>
</feature>
<dbReference type="Gene3D" id="1.10.510.10">
    <property type="entry name" value="Transferase(Phosphotransferase) domain 1"/>
    <property type="match status" value="1"/>
</dbReference>
<proteinExistence type="predicted"/>
<keyword evidence="3 14" id="KW-0808">Transferase</keyword>
<dbReference type="CDD" id="cd06577">
    <property type="entry name" value="PASTA_pknB"/>
    <property type="match status" value="3"/>
</dbReference>
<evidence type="ECO:0000256" key="9">
    <source>
        <dbReference type="PROSITE-ProRule" id="PRU10141"/>
    </source>
</evidence>
<dbReference type="EMBL" id="JACHHI010000001">
    <property type="protein sequence ID" value="MBB6477164.1"/>
    <property type="molecule type" value="Genomic_DNA"/>
</dbReference>
<feature type="binding site" evidence="9">
    <location>
        <position position="39"/>
    </location>
    <ligand>
        <name>ATP</name>
        <dbReference type="ChEBI" id="CHEBI:30616"/>
    </ligand>
</feature>
<keyword evidence="5 14" id="KW-0418">Kinase</keyword>
<dbReference type="RefSeq" id="WP_024049204.1">
    <property type="nucleotide sequence ID" value="NZ_CABWNB010000001.1"/>
</dbReference>
<comment type="catalytic activity">
    <reaction evidence="7">
        <text>L-threonyl-[protein] + ATP = O-phospho-L-threonyl-[protein] + ADP + H(+)</text>
        <dbReference type="Rhea" id="RHEA:46608"/>
        <dbReference type="Rhea" id="RHEA-COMP:11060"/>
        <dbReference type="Rhea" id="RHEA-COMP:11605"/>
        <dbReference type="ChEBI" id="CHEBI:15378"/>
        <dbReference type="ChEBI" id="CHEBI:30013"/>
        <dbReference type="ChEBI" id="CHEBI:30616"/>
        <dbReference type="ChEBI" id="CHEBI:61977"/>
        <dbReference type="ChEBI" id="CHEBI:456216"/>
        <dbReference type="EC" id="2.7.11.1"/>
    </reaction>
</comment>
<dbReference type="PROSITE" id="PS50011">
    <property type="entry name" value="PROTEIN_KINASE_DOM"/>
    <property type="match status" value="1"/>
</dbReference>
<dbReference type="PROSITE" id="PS51178">
    <property type="entry name" value="PASTA"/>
    <property type="match status" value="3"/>
</dbReference>
<comment type="caution">
    <text evidence="14">The sequence shown here is derived from an EMBL/GenBank/DDBJ whole genome shotgun (WGS) entry which is preliminary data.</text>
</comment>
<dbReference type="PANTHER" id="PTHR43289">
    <property type="entry name" value="MITOGEN-ACTIVATED PROTEIN KINASE KINASE KINASE 20-RELATED"/>
    <property type="match status" value="1"/>
</dbReference>
<feature type="domain" description="PASTA" evidence="13">
    <location>
        <begin position="343"/>
        <end position="409"/>
    </location>
</feature>
<comment type="catalytic activity">
    <reaction evidence="8">
        <text>L-seryl-[protein] + ATP = O-phospho-L-seryl-[protein] + ADP + H(+)</text>
        <dbReference type="Rhea" id="RHEA:17989"/>
        <dbReference type="Rhea" id="RHEA-COMP:9863"/>
        <dbReference type="Rhea" id="RHEA-COMP:11604"/>
        <dbReference type="ChEBI" id="CHEBI:15378"/>
        <dbReference type="ChEBI" id="CHEBI:29999"/>
        <dbReference type="ChEBI" id="CHEBI:30616"/>
        <dbReference type="ChEBI" id="CHEBI:83421"/>
        <dbReference type="ChEBI" id="CHEBI:456216"/>
        <dbReference type="EC" id="2.7.11.1"/>
    </reaction>
</comment>
<accession>A0A841QX70</accession>
<protein>
    <recommendedName>
        <fullName evidence="1">non-specific serine/threonine protein kinase</fullName>
        <ecNumber evidence="1">2.7.11.1</ecNumber>
    </recommendedName>
</protein>
<dbReference type="EC" id="2.7.11.1" evidence="1"/>
<evidence type="ECO:0000256" key="7">
    <source>
        <dbReference type="ARBA" id="ARBA00047899"/>
    </source>
</evidence>
<evidence type="ECO:0000259" key="13">
    <source>
        <dbReference type="PROSITE" id="PS51178"/>
    </source>
</evidence>
<dbReference type="CDD" id="cd14014">
    <property type="entry name" value="STKc_PknB_like"/>
    <property type="match status" value="1"/>
</dbReference>
<feature type="region of interest" description="Disordered" evidence="10">
    <location>
        <begin position="280"/>
        <end position="301"/>
    </location>
</feature>
<evidence type="ECO:0000256" key="1">
    <source>
        <dbReference type="ARBA" id="ARBA00012513"/>
    </source>
</evidence>
<feature type="transmembrane region" description="Helical" evidence="11">
    <location>
        <begin position="316"/>
        <end position="338"/>
    </location>
</feature>
<dbReference type="InterPro" id="IPR008271">
    <property type="entry name" value="Ser/Thr_kinase_AS"/>
</dbReference>
<dbReference type="Proteomes" id="UP000591941">
    <property type="component" value="Unassembled WGS sequence"/>
</dbReference>
<name>A0A841QX70_9FIRM</name>
<dbReference type="FunFam" id="1.10.510.10:FF:000021">
    <property type="entry name" value="Serine/threonine protein kinase"/>
    <property type="match status" value="1"/>
</dbReference>
<dbReference type="NCBIfam" id="NF033483">
    <property type="entry name" value="PknB_PASTA_kin"/>
    <property type="match status" value="1"/>
</dbReference>
<dbReference type="GO" id="GO:0005524">
    <property type="term" value="F:ATP binding"/>
    <property type="evidence" value="ECO:0007669"/>
    <property type="project" value="UniProtKB-UniRule"/>
</dbReference>
<keyword evidence="11" id="KW-1133">Transmembrane helix</keyword>
<evidence type="ECO:0000256" key="6">
    <source>
        <dbReference type="ARBA" id="ARBA00022840"/>
    </source>
</evidence>
<evidence type="ECO:0000259" key="12">
    <source>
        <dbReference type="PROSITE" id="PS50011"/>
    </source>
</evidence>
<evidence type="ECO:0000256" key="4">
    <source>
        <dbReference type="ARBA" id="ARBA00022741"/>
    </source>
</evidence>
<dbReference type="GeneID" id="93485475"/>
<dbReference type="SUPFAM" id="SSF56112">
    <property type="entry name" value="Protein kinase-like (PK-like)"/>
    <property type="match status" value="1"/>
</dbReference>
<dbReference type="SMART" id="SM00220">
    <property type="entry name" value="S_TKc"/>
    <property type="match status" value="1"/>
</dbReference>
<dbReference type="Pfam" id="PF00069">
    <property type="entry name" value="Pkinase"/>
    <property type="match status" value="1"/>
</dbReference>
<evidence type="ECO:0000313" key="14">
    <source>
        <dbReference type="EMBL" id="MBB6477164.1"/>
    </source>
</evidence>
<dbReference type="OrthoDB" id="9788659at2"/>
<evidence type="ECO:0000256" key="11">
    <source>
        <dbReference type="SAM" id="Phobius"/>
    </source>
</evidence>
<dbReference type="Pfam" id="PF03793">
    <property type="entry name" value="PASTA"/>
    <property type="match status" value="3"/>
</dbReference>
<dbReference type="Gene3D" id="3.30.10.20">
    <property type="match status" value="3"/>
</dbReference>
<organism evidence="14 15">
    <name type="scientific">Negativicoccus succinicivorans</name>
    <dbReference type="NCBI Taxonomy" id="620903"/>
    <lineage>
        <taxon>Bacteria</taxon>
        <taxon>Bacillati</taxon>
        <taxon>Bacillota</taxon>
        <taxon>Negativicutes</taxon>
        <taxon>Veillonellales</taxon>
        <taxon>Veillonellaceae</taxon>
        <taxon>Negativicoccus</taxon>
    </lineage>
</organism>
<dbReference type="PROSITE" id="PS00108">
    <property type="entry name" value="PROTEIN_KINASE_ST"/>
    <property type="match status" value="1"/>
</dbReference>
<feature type="domain" description="PASTA" evidence="13">
    <location>
        <begin position="480"/>
        <end position="549"/>
    </location>
</feature>
<dbReference type="GO" id="GO:0004674">
    <property type="term" value="F:protein serine/threonine kinase activity"/>
    <property type="evidence" value="ECO:0007669"/>
    <property type="project" value="UniProtKB-KW"/>
</dbReference>
<keyword evidence="11" id="KW-0812">Transmembrane</keyword>
<dbReference type="AlphaFoldDB" id="A0A841QX70"/>
<dbReference type="InterPro" id="IPR011009">
    <property type="entry name" value="Kinase-like_dom_sf"/>
</dbReference>
<keyword evidence="11" id="KW-0472">Membrane</keyword>
<dbReference type="InterPro" id="IPR005543">
    <property type="entry name" value="PASTA_dom"/>
</dbReference>
<feature type="compositionally biased region" description="Polar residues" evidence="10">
    <location>
        <begin position="280"/>
        <end position="290"/>
    </location>
</feature>
<dbReference type="SMART" id="SM00740">
    <property type="entry name" value="PASTA"/>
    <property type="match status" value="3"/>
</dbReference>
<dbReference type="PROSITE" id="PS00107">
    <property type="entry name" value="PROTEIN_KINASE_ATP"/>
    <property type="match status" value="1"/>
</dbReference>
<keyword evidence="6 9" id="KW-0067">ATP-binding</keyword>
<feature type="domain" description="Protein kinase" evidence="12">
    <location>
        <begin position="10"/>
        <end position="268"/>
    </location>
</feature>
<evidence type="ECO:0000256" key="2">
    <source>
        <dbReference type="ARBA" id="ARBA00022527"/>
    </source>
</evidence>
<dbReference type="PANTHER" id="PTHR43289:SF34">
    <property type="entry name" value="SERINE_THREONINE-PROTEIN KINASE YBDM-RELATED"/>
    <property type="match status" value="1"/>
</dbReference>
<evidence type="ECO:0000313" key="15">
    <source>
        <dbReference type="Proteomes" id="UP000591941"/>
    </source>
</evidence>
<dbReference type="InterPro" id="IPR000719">
    <property type="entry name" value="Prot_kinase_dom"/>
</dbReference>
<evidence type="ECO:0000256" key="8">
    <source>
        <dbReference type="ARBA" id="ARBA00048679"/>
    </source>
</evidence>